<dbReference type="Pfam" id="PF01980">
    <property type="entry name" value="TrmO_N"/>
    <property type="match status" value="1"/>
</dbReference>
<dbReference type="CDD" id="cd09281">
    <property type="entry name" value="UPF0066"/>
    <property type="match status" value="1"/>
</dbReference>
<dbReference type="STRING" id="504.KKKWG1_0272"/>
<dbReference type="InterPro" id="IPR041369">
    <property type="entry name" value="TrmO_C"/>
</dbReference>
<dbReference type="InterPro" id="IPR036413">
    <property type="entry name" value="YaeB-like_sf"/>
</dbReference>
<dbReference type="AlphaFoldDB" id="F5S9S1"/>
<dbReference type="Pfam" id="PF18389">
    <property type="entry name" value="TrmO_C"/>
    <property type="match status" value="1"/>
</dbReference>
<dbReference type="InterPro" id="IPR023370">
    <property type="entry name" value="TrmO-like_N"/>
</dbReference>
<dbReference type="PROSITE" id="PS51668">
    <property type="entry name" value="TSAA_2"/>
    <property type="match status" value="1"/>
</dbReference>
<reference evidence="4 5" key="1">
    <citation type="submission" date="2011-04" db="EMBL/GenBank/DDBJ databases">
        <authorList>
            <person name="Muzny D."/>
            <person name="Qin X."/>
            <person name="Deng J."/>
            <person name="Jiang H."/>
            <person name="Liu Y."/>
            <person name="Qu J."/>
            <person name="Song X.-Z."/>
            <person name="Zhang L."/>
            <person name="Thornton R."/>
            <person name="Coyle M."/>
            <person name="Francisco L."/>
            <person name="Jackson L."/>
            <person name="Javaid M."/>
            <person name="Korchina V."/>
            <person name="Kovar C."/>
            <person name="Mata R."/>
            <person name="Mathew T."/>
            <person name="Ngo R."/>
            <person name="Nguyen L."/>
            <person name="Nguyen N."/>
            <person name="Okwuonu G."/>
            <person name="Ongeri F."/>
            <person name="Pham C."/>
            <person name="Simmons D."/>
            <person name="Wilczek-Boney K."/>
            <person name="Hale W."/>
            <person name="Jakkamsetti A."/>
            <person name="Pham P."/>
            <person name="Ruth R."/>
            <person name="San Lucas F."/>
            <person name="Warren J."/>
            <person name="Zhang J."/>
            <person name="Zhao Z."/>
            <person name="Zhou C."/>
            <person name="Zhu D."/>
            <person name="Lee S."/>
            <person name="Bess C."/>
            <person name="Blankenburg K."/>
            <person name="Forbes L."/>
            <person name="Fu Q."/>
            <person name="Gubbala S."/>
            <person name="Hirani K."/>
            <person name="Jayaseelan J.C."/>
            <person name="Lara F."/>
            <person name="Munidasa M."/>
            <person name="Palculict T."/>
            <person name="Patil S."/>
            <person name="Pu L.-L."/>
            <person name="Saada N."/>
            <person name="Tang L."/>
            <person name="Weissenberger G."/>
            <person name="Zhu Y."/>
            <person name="Hemphill L."/>
            <person name="Shang Y."/>
            <person name="Youmans B."/>
            <person name="Ayvaz T."/>
            <person name="Ross M."/>
            <person name="Santibanez J."/>
            <person name="Aqrawi P."/>
            <person name="Gross S."/>
            <person name="Joshi V."/>
            <person name="Fowler G."/>
            <person name="Nazareth L."/>
            <person name="Reid J."/>
            <person name="Worley K."/>
            <person name="Petrosino J."/>
            <person name="Highlander S."/>
            <person name="Gibbs R."/>
        </authorList>
    </citation>
    <scope>NUCLEOTIDE SEQUENCE [LARGE SCALE GENOMIC DNA]</scope>
    <source>
        <strain evidence="4 5">ATCC 23330</strain>
    </source>
</reference>
<feature type="domain" description="TsaA-like" evidence="3">
    <location>
        <begin position="31"/>
        <end position="171"/>
    </location>
</feature>
<comment type="caution">
    <text evidence="4">The sequence shown here is derived from an EMBL/GenBank/DDBJ whole genome shotgun (WGS) entry which is preliminary data.</text>
</comment>
<evidence type="ECO:0000313" key="5">
    <source>
        <dbReference type="Proteomes" id="UP000004207"/>
    </source>
</evidence>
<dbReference type="HOGENOM" id="CLU_013458_3_0_4"/>
<dbReference type="PANTHER" id="PTHR12818:SF0">
    <property type="entry name" value="TRNA (ADENINE(37)-N6)-METHYLTRANSFERASE"/>
    <property type="match status" value="1"/>
</dbReference>
<dbReference type="Gene3D" id="2.40.30.70">
    <property type="entry name" value="YaeB-like"/>
    <property type="match status" value="1"/>
</dbReference>
<dbReference type="InterPro" id="IPR040372">
    <property type="entry name" value="YaeB-like"/>
</dbReference>
<evidence type="ECO:0000259" key="3">
    <source>
        <dbReference type="PROSITE" id="PS51668"/>
    </source>
</evidence>
<dbReference type="Proteomes" id="UP000004207">
    <property type="component" value="Unassembled WGS sequence"/>
</dbReference>
<evidence type="ECO:0000256" key="2">
    <source>
        <dbReference type="ARBA" id="ARBA00033753"/>
    </source>
</evidence>
<accession>F5S9S1</accession>
<keyword evidence="1" id="KW-0949">S-adenosyl-L-methionine</keyword>
<dbReference type="EMBL" id="AFHS01000068">
    <property type="protein sequence ID" value="EGK06960.1"/>
    <property type="molecule type" value="Genomic_DNA"/>
</dbReference>
<dbReference type="InterPro" id="IPR023368">
    <property type="entry name" value="UPF0066_cons_site"/>
</dbReference>
<evidence type="ECO:0000313" key="4">
    <source>
        <dbReference type="EMBL" id="EGK06960.1"/>
    </source>
</evidence>
<dbReference type="eggNOG" id="COG1720">
    <property type="taxonomic scope" value="Bacteria"/>
</dbReference>
<keyword evidence="5" id="KW-1185">Reference proteome</keyword>
<organism evidence="4 5">
    <name type="scientific">Kingella kingae ATCC 23330</name>
    <dbReference type="NCBI Taxonomy" id="887327"/>
    <lineage>
        <taxon>Bacteria</taxon>
        <taxon>Pseudomonadati</taxon>
        <taxon>Pseudomonadota</taxon>
        <taxon>Betaproteobacteria</taxon>
        <taxon>Neisseriales</taxon>
        <taxon>Neisseriaceae</taxon>
        <taxon>Kingella</taxon>
    </lineage>
</organism>
<proteinExistence type="inferred from homology"/>
<name>F5S9S1_KINKI</name>
<comment type="similarity">
    <text evidence="2">Belongs to the tRNA methyltransferase O family.</text>
</comment>
<sequence>MSYNKCRLLLTFKSSLHFYFVYTDCIMQHLIHSIGTVTSPYTQKFGIPRQPQLVPAAQICITLNPEFSADCVRGLDGFDYIWVQFLFHDAVNEGWAEMVRPPRLGGKKKMGVFATRSPHRPNHMGLSLLPLLRVDNSGNRVQIWCSGGDLLDGTPVLDIKPYIPFVEAKPNARAGFVSGEPEKLTIAWQPATESANLSTALRDLIEQSIAQDPRPAYQDVPERIYGMKIAGLDVKFQIVDNLAMVLDVQKVQAA</sequence>
<dbReference type="InterPro" id="IPR036414">
    <property type="entry name" value="YaeB_N_sf"/>
</dbReference>
<evidence type="ECO:0000256" key="1">
    <source>
        <dbReference type="ARBA" id="ARBA00022691"/>
    </source>
</evidence>
<dbReference type="Gene3D" id="3.30.2310.10">
    <property type="entry name" value="YaeB-like"/>
    <property type="match status" value="1"/>
</dbReference>
<dbReference type="PROSITE" id="PS01318">
    <property type="entry name" value="TSAA_1"/>
    <property type="match status" value="1"/>
</dbReference>
<gene>
    <name evidence="4" type="ORF">HMPREF0476_1954</name>
</gene>
<dbReference type="NCBIfam" id="TIGR00104">
    <property type="entry name" value="tRNA_TsaA"/>
    <property type="match status" value="1"/>
</dbReference>
<dbReference type="PANTHER" id="PTHR12818">
    <property type="entry name" value="TRNA (ADENINE(37)-N6)-METHYLTRANSFERASE"/>
    <property type="match status" value="1"/>
</dbReference>
<protein>
    <recommendedName>
        <fullName evidence="3">TsaA-like domain-containing protein</fullName>
    </recommendedName>
</protein>
<dbReference type="SUPFAM" id="SSF118196">
    <property type="entry name" value="YaeB-like"/>
    <property type="match status" value="1"/>
</dbReference>